<dbReference type="OrthoDB" id="331263at2759"/>
<name>A0A9N8VPQ4_9GLOM</name>
<proteinExistence type="predicted"/>
<evidence type="ECO:0000256" key="1">
    <source>
        <dbReference type="SAM" id="MobiDB-lite"/>
    </source>
</evidence>
<keyword evidence="2" id="KW-1133">Transmembrane helix</keyword>
<dbReference type="GO" id="GO:0016255">
    <property type="term" value="P:attachment of GPI anchor to protein"/>
    <property type="evidence" value="ECO:0007669"/>
    <property type="project" value="InterPro"/>
</dbReference>
<feature type="transmembrane region" description="Helical" evidence="2">
    <location>
        <begin position="441"/>
        <end position="462"/>
    </location>
</feature>
<evidence type="ECO:0000313" key="3">
    <source>
        <dbReference type="EMBL" id="CAG8462227.1"/>
    </source>
</evidence>
<organism evidence="3 4">
    <name type="scientific">Ambispora leptoticha</name>
    <dbReference type="NCBI Taxonomy" id="144679"/>
    <lineage>
        <taxon>Eukaryota</taxon>
        <taxon>Fungi</taxon>
        <taxon>Fungi incertae sedis</taxon>
        <taxon>Mucoromycota</taxon>
        <taxon>Glomeromycotina</taxon>
        <taxon>Glomeromycetes</taxon>
        <taxon>Archaeosporales</taxon>
        <taxon>Ambisporaceae</taxon>
        <taxon>Ambispora</taxon>
    </lineage>
</organism>
<accession>A0A9N8VPQ4</accession>
<comment type="caution">
    <text evidence="3">The sequence shown here is derived from an EMBL/GenBank/DDBJ whole genome shotgun (WGS) entry which is preliminary data.</text>
</comment>
<dbReference type="InterPro" id="IPR007245">
    <property type="entry name" value="PIG-T"/>
</dbReference>
<keyword evidence="2" id="KW-0812">Transmembrane</keyword>
<dbReference type="PANTHER" id="PTHR12959:SF11">
    <property type="entry name" value="GPI TRANSAMIDASE COMPONENT PIG-T"/>
    <property type="match status" value="1"/>
</dbReference>
<keyword evidence="2" id="KW-0472">Membrane</keyword>
<dbReference type="PANTHER" id="PTHR12959">
    <property type="entry name" value="GPI TRANSAMIDASE COMPONENT PIG-T-RELATED"/>
    <property type="match status" value="1"/>
</dbReference>
<evidence type="ECO:0000256" key="2">
    <source>
        <dbReference type="SAM" id="Phobius"/>
    </source>
</evidence>
<keyword evidence="4" id="KW-1185">Reference proteome</keyword>
<sequence length="497" mass="56960">MQQYSVRELHLTFTQGRWEYDKWGYPLSSSAGTGVELWAWLWKNENLDDNWKSLTNALSGLFCASLNFIDETKTVQPQLSFRPEGPYNDTELYDSAELRTGSLPHENVCTENLTPWIKLLPCKSTAGIASLVNGHELYNSNFHSMSINVRPVCQDSECTHQQLEILQTLSTVINPVRNKGVRDWSLSELYNRKILRVCPLANESNLLLIIPEEGDFEIIPEADQVIKGETINQNIAIYDLKKDPHNLQLSMKWNETQFTYDNQVILPQVFAHRYFSGYGEERGGIKVNIFNKSPDLTIPIIYYDVIPWYLKLYLHTLKVRINGVEVNSKSKDYPIKDLYYQPAMDRSRPAVIEALIHLPSNSITTLSILFDKVFLKYTEHPPDANRGFDVGSAVITVVSNKKDNDDGEKTEEYGFKIESPIRIYTETLLVSLPTPDFSMPYNVITLTCTVLALFFGSMFNLLTRQFVGLLTLNDEKINEEKQDGNKDVDRRNEEAEK</sequence>
<protein>
    <submittedName>
        <fullName evidence="3">12559_t:CDS:1</fullName>
    </submittedName>
</protein>
<feature type="region of interest" description="Disordered" evidence="1">
    <location>
        <begin position="478"/>
        <end position="497"/>
    </location>
</feature>
<dbReference type="EMBL" id="CAJVPS010000185">
    <property type="protein sequence ID" value="CAG8462227.1"/>
    <property type="molecule type" value="Genomic_DNA"/>
</dbReference>
<evidence type="ECO:0000313" key="4">
    <source>
        <dbReference type="Proteomes" id="UP000789508"/>
    </source>
</evidence>
<dbReference type="AlphaFoldDB" id="A0A9N8VPQ4"/>
<dbReference type="Proteomes" id="UP000789508">
    <property type="component" value="Unassembled WGS sequence"/>
</dbReference>
<dbReference type="GO" id="GO:0042765">
    <property type="term" value="C:GPI-anchor transamidase complex"/>
    <property type="evidence" value="ECO:0007669"/>
    <property type="project" value="InterPro"/>
</dbReference>
<gene>
    <name evidence="3" type="ORF">ALEPTO_LOCUS1600</name>
</gene>
<dbReference type="Pfam" id="PF04113">
    <property type="entry name" value="Gpi16"/>
    <property type="match status" value="1"/>
</dbReference>
<reference evidence="3" key="1">
    <citation type="submission" date="2021-06" db="EMBL/GenBank/DDBJ databases">
        <authorList>
            <person name="Kallberg Y."/>
            <person name="Tangrot J."/>
            <person name="Rosling A."/>
        </authorList>
    </citation>
    <scope>NUCLEOTIDE SEQUENCE</scope>
    <source>
        <strain evidence="3">FL130A</strain>
    </source>
</reference>